<dbReference type="InterPro" id="IPR046341">
    <property type="entry name" value="SET_dom_sf"/>
</dbReference>
<evidence type="ECO:0008006" key="4">
    <source>
        <dbReference type="Google" id="ProtNLM"/>
    </source>
</evidence>
<proteinExistence type="predicted"/>
<dbReference type="SUPFAM" id="SSF82199">
    <property type="entry name" value="SET domain"/>
    <property type="match status" value="1"/>
</dbReference>
<accession>C5L6F7</accession>
<dbReference type="AlphaFoldDB" id="C5L6F7"/>
<protein>
    <recommendedName>
        <fullName evidence="4">SET domain-containing protein</fullName>
    </recommendedName>
</protein>
<evidence type="ECO:0000313" key="2">
    <source>
        <dbReference type="EMBL" id="EER07618.1"/>
    </source>
</evidence>
<dbReference type="CDD" id="cd08161">
    <property type="entry name" value="SET"/>
    <property type="match status" value="1"/>
</dbReference>
<name>C5L6F7_PERM5</name>
<gene>
    <name evidence="2" type="ORF">Pmar_PMAR024022</name>
</gene>
<evidence type="ECO:0000256" key="1">
    <source>
        <dbReference type="SAM" id="MobiDB-lite"/>
    </source>
</evidence>
<dbReference type="InParanoid" id="C5L6F7"/>
<dbReference type="RefSeq" id="XP_002775802.1">
    <property type="nucleotide sequence ID" value="XM_002775756.1"/>
</dbReference>
<dbReference type="GeneID" id="9042104"/>
<organism evidence="3">
    <name type="scientific">Perkinsus marinus (strain ATCC 50983 / TXsc)</name>
    <dbReference type="NCBI Taxonomy" id="423536"/>
    <lineage>
        <taxon>Eukaryota</taxon>
        <taxon>Sar</taxon>
        <taxon>Alveolata</taxon>
        <taxon>Perkinsozoa</taxon>
        <taxon>Perkinsea</taxon>
        <taxon>Perkinsida</taxon>
        <taxon>Perkinsidae</taxon>
        <taxon>Perkinsus</taxon>
    </lineage>
</organism>
<reference evidence="2 3" key="1">
    <citation type="submission" date="2008-07" db="EMBL/GenBank/DDBJ databases">
        <authorList>
            <person name="El-Sayed N."/>
            <person name="Caler E."/>
            <person name="Inman J."/>
            <person name="Amedeo P."/>
            <person name="Hass B."/>
            <person name="Wortman J."/>
        </authorList>
    </citation>
    <scope>NUCLEOTIDE SEQUENCE [LARGE SCALE GENOMIC DNA]</scope>
    <source>
        <strain evidence="3">ATCC 50983 / TXsc</strain>
    </source>
</reference>
<dbReference type="Proteomes" id="UP000007800">
    <property type="component" value="Unassembled WGS sequence"/>
</dbReference>
<evidence type="ECO:0000313" key="3">
    <source>
        <dbReference type="Proteomes" id="UP000007800"/>
    </source>
</evidence>
<dbReference type="EMBL" id="GG679769">
    <property type="protein sequence ID" value="EER07618.1"/>
    <property type="molecule type" value="Genomic_DNA"/>
</dbReference>
<feature type="region of interest" description="Disordered" evidence="1">
    <location>
        <begin position="136"/>
        <end position="168"/>
    </location>
</feature>
<sequence length="168" mass="18668">MALTNCGYAMQSEDSRMEVHRILLDKCQELLQELSEDPRTRGDALLRKARRVLRQHRSPYDGTDPNVEFDTYYTQPGGLGLPGVGVRTIKPIQPGDIITADYGPDYQIPKAALREGMNPGPYQADFPYLSTVLNGLATSTSPEDDPEMVEEDKFYLDDDGSLKAGPET</sequence>
<keyword evidence="3" id="KW-1185">Reference proteome</keyword>